<feature type="compositionally biased region" description="Low complexity" evidence="1">
    <location>
        <begin position="187"/>
        <end position="196"/>
    </location>
</feature>
<dbReference type="STRING" id="145388.A0A0D2LN41"/>
<dbReference type="PANTHER" id="PTHR24330">
    <property type="entry name" value="HOMEOBOX PROTEIN BARH-LIKE"/>
    <property type="match status" value="1"/>
</dbReference>
<gene>
    <name evidence="2" type="ORF">MNEG_14753</name>
</gene>
<dbReference type="KEGG" id="mng:MNEG_14753"/>
<evidence type="ECO:0000313" key="2">
    <source>
        <dbReference type="EMBL" id="KIY93209.1"/>
    </source>
</evidence>
<feature type="compositionally biased region" description="Low complexity" evidence="1">
    <location>
        <begin position="49"/>
        <end position="67"/>
    </location>
</feature>
<feature type="compositionally biased region" description="Low complexity" evidence="1">
    <location>
        <begin position="283"/>
        <end position="295"/>
    </location>
</feature>
<evidence type="ECO:0000256" key="1">
    <source>
        <dbReference type="SAM" id="MobiDB-lite"/>
    </source>
</evidence>
<dbReference type="InterPro" id="IPR052145">
    <property type="entry name" value="Mediator/Homeobox_domain"/>
</dbReference>
<feature type="compositionally biased region" description="Low complexity" evidence="1">
    <location>
        <begin position="221"/>
        <end position="231"/>
    </location>
</feature>
<dbReference type="PANTHER" id="PTHR24330:SF19">
    <property type="entry name" value="MEDIATOR OF RNA POLYMERASE II TRANSCRIPTION SUBUNIT 29"/>
    <property type="match status" value="1"/>
</dbReference>
<feature type="compositionally biased region" description="Low complexity" evidence="1">
    <location>
        <begin position="255"/>
        <end position="267"/>
    </location>
</feature>
<feature type="region of interest" description="Disordered" evidence="1">
    <location>
        <begin position="327"/>
        <end position="357"/>
    </location>
</feature>
<dbReference type="Proteomes" id="UP000054498">
    <property type="component" value="Unassembled WGS sequence"/>
</dbReference>
<protein>
    <submittedName>
        <fullName evidence="2">Uncharacterized protein</fullName>
    </submittedName>
</protein>
<dbReference type="RefSeq" id="XP_013892229.1">
    <property type="nucleotide sequence ID" value="XM_014036775.1"/>
</dbReference>
<feature type="region of interest" description="Disordered" evidence="1">
    <location>
        <begin position="13"/>
        <end position="295"/>
    </location>
</feature>
<proteinExistence type="predicted"/>
<dbReference type="EMBL" id="KK104956">
    <property type="protein sequence ID" value="KIY93209.1"/>
    <property type="molecule type" value="Genomic_DNA"/>
</dbReference>
<keyword evidence="3" id="KW-1185">Reference proteome</keyword>
<evidence type="ECO:0000313" key="3">
    <source>
        <dbReference type="Proteomes" id="UP000054498"/>
    </source>
</evidence>
<feature type="compositionally biased region" description="Low complexity" evidence="1">
    <location>
        <begin position="110"/>
        <end position="129"/>
    </location>
</feature>
<dbReference type="AlphaFoldDB" id="A0A0D2LN41"/>
<sequence length="381" mass="38614">MNDGVVLGGAMLLDGAADGPLSPVHSNGDPAPRGSGESPLGGCGGSLIQQQQQPPHHNHQQHAPGAWPGAGGAGTSSQPVGSAGAELPADGRPIDAWRSPPLAPRRDKAAATVQGQLQLQVQASSAHQQQDQRRRQQEQQQQQQQQAQVPLSAGVAMQAPRRMSGLTGAFRKYATDGDGQGGGGSGPTSPAAPACASGGGGGAVPNERHAQQCGPGGGASVVDGACCGVDGAADEDGDEAMREDAGCDGGDEADAAAPNPQLQQPQPRARVLAAADAPDCRTQQQQQQQQQPLVAAAAAADDLDVAGDMPSSNLTVRLSSQLASTYRKCSPRSSSAPQQLPPGRRVLTHPSAGVRNEGWDNEAHDLVLATGDVLVNASGQR</sequence>
<organism evidence="2 3">
    <name type="scientific">Monoraphidium neglectum</name>
    <dbReference type="NCBI Taxonomy" id="145388"/>
    <lineage>
        <taxon>Eukaryota</taxon>
        <taxon>Viridiplantae</taxon>
        <taxon>Chlorophyta</taxon>
        <taxon>core chlorophytes</taxon>
        <taxon>Chlorophyceae</taxon>
        <taxon>CS clade</taxon>
        <taxon>Sphaeropleales</taxon>
        <taxon>Selenastraceae</taxon>
        <taxon>Monoraphidium</taxon>
    </lineage>
</organism>
<dbReference type="GeneID" id="25732346"/>
<feature type="compositionally biased region" description="Low complexity" evidence="1">
    <location>
        <begin position="138"/>
        <end position="153"/>
    </location>
</feature>
<dbReference type="OrthoDB" id="9332038at2759"/>
<name>A0A0D2LN41_9CHLO</name>
<reference evidence="2 3" key="1">
    <citation type="journal article" date="2013" name="BMC Genomics">
        <title>Reconstruction of the lipid metabolism for the microalga Monoraphidium neglectum from its genome sequence reveals characteristics suitable for biofuel production.</title>
        <authorList>
            <person name="Bogen C."/>
            <person name="Al-Dilaimi A."/>
            <person name="Albersmeier A."/>
            <person name="Wichmann J."/>
            <person name="Grundmann M."/>
            <person name="Rupp O."/>
            <person name="Lauersen K.J."/>
            <person name="Blifernez-Klassen O."/>
            <person name="Kalinowski J."/>
            <person name="Goesmann A."/>
            <person name="Mussgnug J.H."/>
            <person name="Kruse O."/>
        </authorList>
    </citation>
    <scope>NUCLEOTIDE SEQUENCE [LARGE SCALE GENOMIC DNA]</scope>
    <source>
        <strain evidence="2 3">SAG 48.87</strain>
    </source>
</reference>
<accession>A0A0D2LN41</accession>